<dbReference type="PATRIC" id="fig|1229909.8.peg.1886"/>
<evidence type="ECO:0000313" key="2">
    <source>
        <dbReference type="Proteomes" id="UP000006100"/>
    </source>
</evidence>
<dbReference type="STRING" id="1229909.NSED_08610"/>
<dbReference type="HOGENOM" id="CLU_3338256_0_0_2"/>
<name>K0BDH9_9ARCH</name>
<evidence type="ECO:0000313" key="1">
    <source>
        <dbReference type="EMBL" id="AFS83514.1"/>
    </source>
</evidence>
<protein>
    <submittedName>
        <fullName evidence="1">Uncharacterized protein</fullName>
    </submittedName>
</protein>
<sequence>MHKIHIMPGSKNRIITSGFSIGINGNIYRTMEKIDYS</sequence>
<gene>
    <name evidence="1" type="ORF">NSED_08610</name>
</gene>
<organism evidence="1 2">
    <name type="scientific">Candidatus Nitrosopumilus sediminis</name>
    <dbReference type="NCBI Taxonomy" id="1229909"/>
    <lineage>
        <taxon>Archaea</taxon>
        <taxon>Nitrososphaerota</taxon>
        <taxon>Nitrososphaeria</taxon>
        <taxon>Nitrosopumilales</taxon>
        <taxon>Nitrosopumilaceae</taxon>
        <taxon>Nitrosopumilus</taxon>
    </lineage>
</organism>
<reference evidence="1 2" key="1">
    <citation type="journal article" date="2012" name="J. Bacteriol.">
        <title>Draft Genome Sequence of an Ammonia-Oxidizing Archaeon, "Candidatus Nitrosopumilus sediminis" AR2, from Svalbard in the Arctic Circle.</title>
        <authorList>
            <person name="Park S.J."/>
            <person name="Kim J.G."/>
            <person name="Jung M.Y."/>
            <person name="Kim S.J."/>
            <person name="Cha I.T."/>
            <person name="Ghai R."/>
            <person name="Martin-Cuadrado A.B."/>
            <person name="Rodriguez-Valera F."/>
            <person name="Rhee S.K."/>
        </authorList>
    </citation>
    <scope>NUCLEOTIDE SEQUENCE [LARGE SCALE GENOMIC DNA]</scope>
    <source>
        <strain evidence="1 2">AR2</strain>
    </source>
</reference>
<dbReference type="EMBL" id="CP003843">
    <property type="protein sequence ID" value="AFS83514.1"/>
    <property type="molecule type" value="Genomic_DNA"/>
</dbReference>
<dbReference type="Proteomes" id="UP000006100">
    <property type="component" value="Chromosome"/>
</dbReference>
<keyword evidence="2" id="KW-1185">Reference proteome</keyword>
<dbReference type="KEGG" id="nir:NSED_08610"/>
<dbReference type="AlphaFoldDB" id="K0BDH9"/>
<accession>K0BDH9</accession>
<proteinExistence type="predicted"/>